<proteinExistence type="predicted"/>
<accession>A0ACC0AW77</accession>
<evidence type="ECO:0000313" key="1">
    <source>
        <dbReference type="EMBL" id="KAI5664113.1"/>
    </source>
</evidence>
<gene>
    <name evidence="1" type="ORF">M9H77_23436</name>
</gene>
<protein>
    <submittedName>
        <fullName evidence="1">Uncharacterized protein</fullName>
    </submittedName>
</protein>
<dbReference type="Proteomes" id="UP001060085">
    <property type="component" value="Linkage Group LG05"/>
</dbReference>
<keyword evidence="2" id="KW-1185">Reference proteome</keyword>
<organism evidence="1 2">
    <name type="scientific">Catharanthus roseus</name>
    <name type="common">Madagascar periwinkle</name>
    <name type="synonym">Vinca rosea</name>
    <dbReference type="NCBI Taxonomy" id="4058"/>
    <lineage>
        <taxon>Eukaryota</taxon>
        <taxon>Viridiplantae</taxon>
        <taxon>Streptophyta</taxon>
        <taxon>Embryophyta</taxon>
        <taxon>Tracheophyta</taxon>
        <taxon>Spermatophyta</taxon>
        <taxon>Magnoliopsida</taxon>
        <taxon>eudicotyledons</taxon>
        <taxon>Gunneridae</taxon>
        <taxon>Pentapetalae</taxon>
        <taxon>asterids</taxon>
        <taxon>lamiids</taxon>
        <taxon>Gentianales</taxon>
        <taxon>Apocynaceae</taxon>
        <taxon>Rauvolfioideae</taxon>
        <taxon>Vinceae</taxon>
        <taxon>Catharanthinae</taxon>
        <taxon>Catharanthus</taxon>
    </lineage>
</organism>
<name>A0ACC0AW77_CATRO</name>
<comment type="caution">
    <text evidence="1">The sequence shown here is derived from an EMBL/GenBank/DDBJ whole genome shotgun (WGS) entry which is preliminary data.</text>
</comment>
<sequence length="116" mass="13948">MVQNCVRIQPTVAGFKCFKMHRRRNYGGFEGYNVNYNYGGYSFRRNTYEGSGSNGRRCHEMLKREQIKKASRLKNLREALNFHKLKSRLKKEFSPAYLHHYINEKKEAYHEVQRPR</sequence>
<evidence type="ECO:0000313" key="2">
    <source>
        <dbReference type="Proteomes" id="UP001060085"/>
    </source>
</evidence>
<reference evidence="2" key="1">
    <citation type="journal article" date="2023" name="Nat. Plants">
        <title>Single-cell RNA sequencing provides a high-resolution roadmap for understanding the multicellular compartmentation of specialized metabolism.</title>
        <authorList>
            <person name="Sun S."/>
            <person name="Shen X."/>
            <person name="Li Y."/>
            <person name="Li Y."/>
            <person name="Wang S."/>
            <person name="Li R."/>
            <person name="Zhang H."/>
            <person name="Shen G."/>
            <person name="Guo B."/>
            <person name="Wei J."/>
            <person name="Xu J."/>
            <person name="St-Pierre B."/>
            <person name="Chen S."/>
            <person name="Sun C."/>
        </authorList>
    </citation>
    <scope>NUCLEOTIDE SEQUENCE [LARGE SCALE GENOMIC DNA]</scope>
</reference>
<dbReference type="EMBL" id="CM044705">
    <property type="protein sequence ID" value="KAI5664113.1"/>
    <property type="molecule type" value="Genomic_DNA"/>
</dbReference>